<dbReference type="Pfam" id="PF10052">
    <property type="entry name" value="DUF2288"/>
    <property type="match status" value="1"/>
</dbReference>
<dbReference type="EMBL" id="CP066776">
    <property type="protein sequence ID" value="QQL44464.1"/>
    <property type="molecule type" value="Genomic_DNA"/>
</dbReference>
<organism evidence="1 2">
    <name type="scientific">Sulfuriroseicoccus oceanibius</name>
    <dbReference type="NCBI Taxonomy" id="2707525"/>
    <lineage>
        <taxon>Bacteria</taxon>
        <taxon>Pseudomonadati</taxon>
        <taxon>Verrucomicrobiota</taxon>
        <taxon>Verrucomicrobiia</taxon>
        <taxon>Verrucomicrobiales</taxon>
        <taxon>Verrucomicrobiaceae</taxon>
        <taxon>Sulfuriroseicoccus</taxon>
    </lineage>
</organism>
<evidence type="ECO:0000313" key="1">
    <source>
        <dbReference type="EMBL" id="QQL44464.1"/>
    </source>
</evidence>
<dbReference type="RefSeq" id="WP_164365071.1">
    <property type="nucleotide sequence ID" value="NZ_CP066776.1"/>
</dbReference>
<reference evidence="1 2" key="1">
    <citation type="submission" date="2020-12" db="EMBL/GenBank/DDBJ databases">
        <title>Sulforoseuscoccus oceanibium gen. nov., sp. nov., a representative of the phylum Verrucomicrobia with special cytoplasmic membrane, and proposal of Sulforoseuscoccusaceae fam. nov.</title>
        <authorList>
            <person name="Xi F."/>
        </authorList>
    </citation>
    <scope>NUCLEOTIDE SEQUENCE [LARGE SCALE GENOMIC DNA]</scope>
    <source>
        <strain evidence="1 2">T37</strain>
    </source>
</reference>
<name>A0A6B3L611_9BACT</name>
<dbReference type="InterPro" id="IPR018741">
    <property type="entry name" value="DUF2288"/>
</dbReference>
<keyword evidence="2" id="KW-1185">Reference proteome</keyword>
<gene>
    <name evidence="1" type="ORF">G3M56_011295</name>
</gene>
<dbReference type="Proteomes" id="UP000475117">
    <property type="component" value="Chromosome"/>
</dbReference>
<protein>
    <submittedName>
        <fullName evidence="1">DUF2288 family protein</fullName>
    </submittedName>
</protein>
<dbReference type="KEGG" id="soa:G3M56_011295"/>
<proteinExistence type="predicted"/>
<accession>A0A6B3L611</accession>
<sequence length="116" mass="13151">MSDQQSNNTPEPMKYGLLGEDDMPFEEKVAKYTGEVDWSYLEPHYKNEALLWVDPSLELKDVAKALGDDDTETVANWLGNGDLVKIGSLHAMQWEGTDEKFTALVVTPFVLMQQKR</sequence>
<dbReference type="AlphaFoldDB" id="A0A6B3L611"/>
<evidence type="ECO:0000313" key="2">
    <source>
        <dbReference type="Proteomes" id="UP000475117"/>
    </source>
</evidence>